<evidence type="ECO:0000313" key="10">
    <source>
        <dbReference type="Proteomes" id="UP001472866"/>
    </source>
</evidence>
<evidence type="ECO:0000256" key="4">
    <source>
        <dbReference type="ARBA" id="ARBA00022801"/>
    </source>
</evidence>
<dbReference type="SUPFAM" id="SSF53098">
    <property type="entry name" value="Ribonuclease H-like"/>
    <property type="match status" value="1"/>
</dbReference>
<dbReference type="CDD" id="cd06145">
    <property type="entry name" value="REX1_like"/>
    <property type="match status" value="1"/>
</dbReference>
<evidence type="ECO:0000256" key="2">
    <source>
        <dbReference type="ARBA" id="ARBA00006357"/>
    </source>
</evidence>
<evidence type="ECO:0000313" key="9">
    <source>
        <dbReference type="EMBL" id="WZN67365.1"/>
    </source>
</evidence>
<evidence type="ECO:0000256" key="6">
    <source>
        <dbReference type="ARBA" id="ARBA00023242"/>
    </source>
</evidence>
<keyword evidence="10" id="KW-1185">Reference proteome</keyword>
<gene>
    <name evidence="9" type="ORF">HKI87_19g89400</name>
</gene>
<reference evidence="9 10" key="1">
    <citation type="submission" date="2024-03" db="EMBL/GenBank/DDBJ databases">
        <title>Complete genome sequence of the green alga Chloropicon roscoffensis RCC1871.</title>
        <authorList>
            <person name="Lemieux C."/>
            <person name="Pombert J.-F."/>
            <person name="Otis C."/>
            <person name="Turmel M."/>
        </authorList>
    </citation>
    <scope>NUCLEOTIDE SEQUENCE [LARGE SCALE GENOMIC DNA]</scope>
    <source>
        <strain evidence="9 10">RCC1871</strain>
    </source>
</reference>
<evidence type="ECO:0000259" key="8">
    <source>
        <dbReference type="SMART" id="SM00479"/>
    </source>
</evidence>
<evidence type="ECO:0000256" key="5">
    <source>
        <dbReference type="ARBA" id="ARBA00022839"/>
    </source>
</evidence>
<evidence type="ECO:0000256" key="7">
    <source>
        <dbReference type="SAM" id="MobiDB-lite"/>
    </source>
</evidence>
<keyword evidence="4" id="KW-0378">Hydrolase</keyword>
<keyword evidence="6" id="KW-0539">Nucleus</keyword>
<evidence type="ECO:0000256" key="1">
    <source>
        <dbReference type="ARBA" id="ARBA00004123"/>
    </source>
</evidence>
<dbReference type="InterPro" id="IPR012337">
    <property type="entry name" value="RNaseH-like_sf"/>
</dbReference>
<dbReference type="GO" id="GO:0004527">
    <property type="term" value="F:exonuclease activity"/>
    <property type="evidence" value="ECO:0007669"/>
    <property type="project" value="UniProtKB-KW"/>
</dbReference>
<keyword evidence="3" id="KW-0540">Nuclease</keyword>
<keyword evidence="5" id="KW-0269">Exonuclease</keyword>
<dbReference type="SMART" id="SM00479">
    <property type="entry name" value="EXOIII"/>
    <property type="match status" value="1"/>
</dbReference>
<dbReference type="Proteomes" id="UP001472866">
    <property type="component" value="Chromosome 19"/>
</dbReference>
<dbReference type="Pfam" id="PF00929">
    <property type="entry name" value="RNase_T"/>
    <property type="match status" value="1"/>
</dbReference>
<dbReference type="PANTHER" id="PTHR12801">
    <property type="entry name" value="RNA EXONUCLEASE REXO1 / RECO3 FAMILY MEMBER-RELATED"/>
    <property type="match status" value="1"/>
</dbReference>
<dbReference type="AlphaFoldDB" id="A0AAX4PN25"/>
<protein>
    <submittedName>
        <fullName evidence="9">Small RNA degrading nuclease</fullName>
    </submittedName>
</protein>
<dbReference type="InterPro" id="IPR034922">
    <property type="entry name" value="REX1-like_exo"/>
</dbReference>
<comment type="subcellular location">
    <subcellularLocation>
        <location evidence="1">Nucleus</location>
    </subcellularLocation>
</comment>
<dbReference type="InterPro" id="IPR036397">
    <property type="entry name" value="RNaseH_sf"/>
</dbReference>
<comment type="similarity">
    <text evidence="2">Belongs to the REXO1/REXO3 family.</text>
</comment>
<dbReference type="FunFam" id="3.30.420.10:FF:000019">
    <property type="entry name" value="RNA exonuclease NEF-sp"/>
    <property type="match status" value="1"/>
</dbReference>
<dbReference type="InterPro" id="IPR047021">
    <property type="entry name" value="REXO1/3/4-like"/>
</dbReference>
<dbReference type="InterPro" id="IPR013520">
    <property type="entry name" value="Ribonucl_H"/>
</dbReference>
<organism evidence="9 10">
    <name type="scientific">Chloropicon roscoffensis</name>
    <dbReference type="NCBI Taxonomy" id="1461544"/>
    <lineage>
        <taxon>Eukaryota</taxon>
        <taxon>Viridiplantae</taxon>
        <taxon>Chlorophyta</taxon>
        <taxon>Chloropicophyceae</taxon>
        <taxon>Chloropicales</taxon>
        <taxon>Chloropicaceae</taxon>
        <taxon>Chloropicon</taxon>
    </lineage>
</organism>
<accession>A0AAX4PN25</accession>
<dbReference type="GO" id="GO:0003676">
    <property type="term" value="F:nucleic acid binding"/>
    <property type="evidence" value="ECO:0007669"/>
    <property type="project" value="InterPro"/>
</dbReference>
<feature type="domain" description="Exonuclease" evidence="8">
    <location>
        <begin position="250"/>
        <end position="407"/>
    </location>
</feature>
<feature type="region of interest" description="Disordered" evidence="7">
    <location>
        <begin position="1"/>
        <end position="26"/>
    </location>
</feature>
<dbReference type="Gene3D" id="3.30.420.10">
    <property type="entry name" value="Ribonuclease H-like superfamily/Ribonuclease H"/>
    <property type="match status" value="1"/>
</dbReference>
<evidence type="ECO:0000256" key="3">
    <source>
        <dbReference type="ARBA" id="ARBA00022722"/>
    </source>
</evidence>
<name>A0AAX4PN25_9CHLO</name>
<dbReference type="EMBL" id="CP151519">
    <property type="protein sequence ID" value="WZN67365.1"/>
    <property type="molecule type" value="Genomic_DNA"/>
</dbReference>
<proteinExistence type="inferred from homology"/>
<dbReference type="PANTHER" id="PTHR12801:SF157">
    <property type="entry name" value="SMALL RNA DEGRADING NUCLEASE 5"/>
    <property type="match status" value="1"/>
</dbReference>
<dbReference type="GO" id="GO:0005634">
    <property type="term" value="C:nucleus"/>
    <property type="evidence" value="ECO:0007669"/>
    <property type="project" value="UniProtKB-SubCell"/>
</dbReference>
<sequence length="631" mass="68312">MAPADSKRKRQEPPNTPPALKRGKLKKLRKKLEQGRGTAQDCYAVYGDEALASIDVRVSEGRRIRVRDVQSFLLWLLAGTGAPNWVGVRNKVLVEKVVVVFASGFLVSALDGKPELVPNVSRILGAGAEGGDGTGFHRVESLALNSSITPSSTVNALLTVPNRKKKTAADAGDFMGKPYSDDFASGKLSVPARQYALTAQQMRNNGYPMADSGMEAAASSGAGVPNVEGFRSTAREGEGGDAKSALCCERLVAMDCEMCHTKLGPELTRVTLVGDTGEVIFDRLVKPENEILNYVTEFSGITPEMLENVTTTLKEVQDEILALVDADTFLVGHSLENDLVALKLMHANCIDTALLYPHNKGPPFKFSLKSLAERYLSKQIQVSGHNPIEDARTAMELLRLKLHFGPGFGEFENDGVSICKILSGHKRCATLLDRPETLRKHAVGSASAVLCRTDEEVCKRSLNECKSSSVNFVWCNFTELYSRIDEATKASVDVDAILDSISPQNTATAGEGAGGSSIAEVLANKQKDLESCSEVVEELRALDDRIGRIHDSLPRNAALVVVSGQGNTPYVRALQHLRWRCRGVSRGGQKDAEGGQDEGQPTSLWDAKCEEHMLFSIKQAAQTICVVGVKR</sequence>